<keyword evidence="6" id="KW-1185">Reference proteome</keyword>
<protein>
    <submittedName>
        <fullName evidence="5">Transposase</fullName>
    </submittedName>
</protein>
<dbReference type="PANTHER" id="PTHR23080:SF143">
    <property type="entry name" value="SI:DKEY-56D12.4"/>
    <property type="match status" value="1"/>
</dbReference>
<gene>
    <name evidence="5" type="ORF">NC998_19700</name>
</gene>
<proteinExistence type="predicted"/>
<dbReference type="RefSeq" id="WP_348252389.1">
    <property type="nucleotide sequence ID" value="NZ_JAMPKM010000013.1"/>
</dbReference>
<comment type="cofactor">
    <cofactor evidence="1">
        <name>a divalent metal cation</name>
        <dbReference type="ChEBI" id="CHEBI:60240"/>
    </cofactor>
</comment>
<evidence type="ECO:0000259" key="4">
    <source>
        <dbReference type="Pfam" id="PF13359"/>
    </source>
</evidence>
<evidence type="ECO:0000256" key="2">
    <source>
        <dbReference type="ARBA" id="ARBA00022723"/>
    </source>
</evidence>
<evidence type="ECO:0000313" key="6">
    <source>
        <dbReference type="Proteomes" id="UP001464891"/>
    </source>
</evidence>
<feature type="region of interest" description="Disordered" evidence="3">
    <location>
        <begin position="186"/>
        <end position="213"/>
    </location>
</feature>
<dbReference type="PANTHER" id="PTHR23080">
    <property type="entry name" value="THAP DOMAIN PROTEIN"/>
    <property type="match status" value="1"/>
</dbReference>
<organism evidence="5 6">
    <name type="scientific">Trichocoleus desertorum GB2-A4</name>
    <dbReference type="NCBI Taxonomy" id="2933944"/>
    <lineage>
        <taxon>Bacteria</taxon>
        <taxon>Bacillati</taxon>
        <taxon>Cyanobacteriota</taxon>
        <taxon>Cyanophyceae</taxon>
        <taxon>Leptolyngbyales</taxon>
        <taxon>Trichocoleusaceae</taxon>
        <taxon>Trichocoleus</taxon>
    </lineage>
</organism>
<dbReference type="EMBL" id="JAMPKM010000013">
    <property type="protein sequence ID" value="MEP0819330.1"/>
    <property type="molecule type" value="Genomic_DNA"/>
</dbReference>
<sequence>MARVCGTALYQPRSATALWRWTQSQVEADLRQVVVHLDVFRLYPTQEVQGFLFGMGQAQAHEWIYKLSGVLNQALGFEKQSPEREPYRLEEVIAQCPSLEFIIDGTERRINRPKDKTERKQYYSSKKKTFTVKNNIISQRRGKVAFLSDTYKGKKHDKAIYDEEEYQFPDGSKLWKDTGFQGYEPEGLTTFQPQKKPRKQELSEADKQRNREISRERVEIEHQIGGIKQCNIVVHPLRSRTNHFADAVMETACGLHNFRLSHRKLKSA</sequence>
<reference evidence="5 6" key="1">
    <citation type="submission" date="2022-04" db="EMBL/GenBank/DDBJ databases">
        <title>Positive selection, recombination, and allopatry shape intraspecific diversity of widespread and dominant cyanobacteria.</title>
        <authorList>
            <person name="Wei J."/>
            <person name="Shu W."/>
            <person name="Hu C."/>
        </authorList>
    </citation>
    <scope>NUCLEOTIDE SEQUENCE [LARGE SCALE GENOMIC DNA]</scope>
    <source>
        <strain evidence="5 6">GB2-A4</strain>
    </source>
</reference>
<dbReference type="Proteomes" id="UP001464891">
    <property type="component" value="Unassembled WGS sequence"/>
</dbReference>
<evidence type="ECO:0000256" key="1">
    <source>
        <dbReference type="ARBA" id="ARBA00001968"/>
    </source>
</evidence>
<dbReference type="Pfam" id="PF13359">
    <property type="entry name" value="DDE_Tnp_4"/>
    <property type="match status" value="1"/>
</dbReference>
<name>A0ABV0JC25_9CYAN</name>
<evidence type="ECO:0000313" key="5">
    <source>
        <dbReference type="EMBL" id="MEP0819330.1"/>
    </source>
</evidence>
<dbReference type="InterPro" id="IPR027806">
    <property type="entry name" value="HARBI1_dom"/>
</dbReference>
<feature type="domain" description="DDE Tnp4" evidence="4">
    <location>
        <begin position="103"/>
        <end position="257"/>
    </location>
</feature>
<comment type="caution">
    <text evidence="5">The sequence shown here is derived from an EMBL/GenBank/DDBJ whole genome shotgun (WGS) entry which is preliminary data.</text>
</comment>
<accession>A0ABV0JC25</accession>
<evidence type="ECO:0000256" key="3">
    <source>
        <dbReference type="SAM" id="MobiDB-lite"/>
    </source>
</evidence>
<feature type="compositionally biased region" description="Basic and acidic residues" evidence="3">
    <location>
        <begin position="199"/>
        <end position="213"/>
    </location>
</feature>
<keyword evidence="2" id="KW-0479">Metal-binding</keyword>